<evidence type="ECO:0000313" key="4">
    <source>
        <dbReference type="EMBL" id="CCW34175.1"/>
    </source>
</evidence>
<dbReference type="GO" id="GO:0016747">
    <property type="term" value="F:acyltransferase activity, transferring groups other than amino-acyl groups"/>
    <property type="evidence" value="ECO:0007669"/>
    <property type="project" value="InterPro"/>
</dbReference>
<dbReference type="InterPro" id="IPR016181">
    <property type="entry name" value="Acyl_CoA_acyltransferase"/>
</dbReference>
<reference evidence="5" key="1">
    <citation type="submission" date="2013-03" db="EMBL/GenBank/DDBJ databases">
        <title>Genome sequence of Chthonomonas calidirosea, the first sequenced genome from the Armatimonadetes phylum (formally candidate division OP10).</title>
        <authorList>
            <person name="Lee K.C.Y."/>
            <person name="Morgan X.C."/>
            <person name="Dunfield P.F."/>
            <person name="Tamas I."/>
            <person name="Houghton K.M."/>
            <person name="Vyssotski M."/>
            <person name="Ryan J.L.J."/>
            <person name="Lagutin K."/>
            <person name="McDonald I.R."/>
            <person name="Stott M.B."/>
        </authorList>
    </citation>
    <scope>NUCLEOTIDE SEQUENCE [LARGE SCALE GENOMIC DNA]</scope>
    <source>
        <strain evidence="5">DSM 23976 / ICMP 18418 / T49</strain>
    </source>
</reference>
<proteinExistence type="predicted"/>
<dbReference type="Proteomes" id="UP000014227">
    <property type="component" value="Chromosome I"/>
</dbReference>
<dbReference type="PANTHER" id="PTHR43877:SF2">
    <property type="entry name" value="AMINOALKYLPHOSPHONATE N-ACETYLTRANSFERASE-RELATED"/>
    <property type="match status" value="1"/>
</dbReference>
<dbReference type="SUPFAM" id="SSF55729">
    <property type="entry name" value="Acyl-CoA N-acyltransferases (Nat)"/>
    <property type="match status" value="1"/>
</dbReference>
<evidence type="ECO:0000313" key="5">
    <source>
        <dbReference type="Proteomes" id="UP000014227"/>
    </source>
</evidence>
<dbReference type="eggNOG" id="COG0456">
    <property type="taxonomic scope" value="Bacteria"/>
</dbReference>
<dbReference type="InterPro" id="IPR000182">
    <property type="entry name" value="GNAT_dom"/>
</dbReference>
<dbReference type="STRING" id="454171.CP488_00819"/>
<evidence type="ECO:0000259" key="3">
    <source>
        <dbReference type="PROSITE" id="PS51186"/>
    </source>
</evidence>
<dbReference type="RefSeq" id="WP_016481738.1">
    <property type="nucleotide sequence ID" value="NC_021487.1"/>
</dbReference>
<dbReference type="PATRIC" id="fig|1303518.3.peg.344"/>
<dbReference type="PROSITE" id="PS51186">
    <property type="entry name" value="GNAT"/>
    <property type="match status" value="1"/>
</dbReference>
<dbReference type="Pfam" id="PF00583">
    <property type="entry name" value="Acetyltransf_1"/>
    <property type="match status" value="1"/>
</dbReference>
<gene>
    <name evidence="4" type="ORF">CCALI_00338</name>
</gene>
<dbReference type="KEGG" id="ccz:CCALI_00338"/>
<evidence type="ECO:0000256" key="2">
    <source>
        <dbReference type="ARBA" id="ARBA00023315"/>
    </source>
</evidence>
<keyword evidence="5" id="KW-1185">Reference proteome</keyword>
<dbReference type="EMBL" id="HF951689">
    <property type="protein sequence ID" value="CCW34175.1"/>
    <property type="molecule type" value="Genomic_DNA"/>
</dbReference>
<dbReference type="OrthoDB" id="2594246at2"/>
<name>S0ET15_CHTCT</name>
<sequence length="188" mass="20963">MIAEDPWLAERSRLLERIKEAKPIAYPIRKPDAQLCVAIATPEEIPIVYDIMRIAFAEYTGKLDPPSGATLATLQDVQKTIQEGGAVLGRIEKQPVASAQFRVRPDHLYIGRLSVLPTCRGRGIASAVLNYMEYIARLLDRPQLRLGTRLSLPKNIALYRRHGFEIDAIVRPSTGADSIVWMVKSLSS</sequence>
<feature type="domain" description="N-acetyltransferase" evidence="3">
    <location>
        <begin position="35"/>
        <end position="187"/>
    </location>
</feature>
<dbReference type="AlphaFoldDB" id="S0ET15"/>
<evidence type="ECO:0000256" key="1">
    <source>
        <dbReference type="ARBA" id="ARBA00022679"/>
    </source>
</evidence>
<organism evidence="4 5">
    <name type="scientific">Chthonomonas calidirosea (strain DSM 23976 / ICMP 18418 / T49)</name>
    <dbReference type="NCBI Taxonomy" id="1303518"/>
    <lineage>
        <taxon>Bacteria</taxon>
        <taxon>Bacillati</taxon>
        <taxon>Armatimonadota</taxon>
        <taxon>Chthonomonadia</taxon>
        <taxon>Chthonomonadales</taxon>
        <taxon>Chthonomonadaceae</taxon>
        <taxon>Chthonomonas</taxon>
    </lineage>
</organism>
<keyword evidence="1 4" id="KW-0808">Transferase</keyword>
<dbReference type="InterPro" id="IPR050832">
    <property type="entry name" value="Bact_Acetyltransf"/>
</dbReference>
<dbReference type="PANTHER" id="PTHR43877">
    <property type="entry name" value="AMINOALKYLPHOSPHONATE N-ACETYLTRANSFERASE-RELATED-RELATED"/>
    <property type="match status" value="1"/>
</dbReference>
<protein>
    <submittedName>
        <fullName evidence="4">Acetyltransferases</fullName>
    </submittedName>
</protein>
<keyword evidence="2" id="KW-0012">Acyltransferase</keyword>
<accession>S0ET15</accession>
<dbReference type="CDD" id="cd04301">
    <property type="entry name" value="NAT_SF"/>
    <property type="match status" value="1"/>
</dbReference>
<dbReference type="InParanoid" id="S0ET15"/>
<dbReference type="Gene3D" id="3.40.630.30">
    <property type="match status" value="1"/>
</dbReference>
<dbReference type="HOGENOM" id="CLU_117133_0_0_0"/>